<accession>A0A6A6TRD1</accession>
<keyword evidence="5" id="KW-0804">Transcription</keyword>
<dbReference type="CDD" id="cd00067">
    <property type="entry name" value="GAL4"/>
    <property type="match status" value="1"/>
</dbReference>
<sequence length="424" mass="47832">MTGALARGLTANKRNNQRRRTTKTGCGTCRTRRVKCDENKPLCQRCVDTGRQCDGYTSLFRVFTSDNIDKTHAAIKLGASVRRNQPTFSEIAFHDIHILNRYFSTKTIFDVTLNCEDDARRVLQASLTVPPVRQAVSSLRALREDYEKSGEVPAATIKQTPIYDYGLQQYCMALKGLALNLSSSTSTGVKSALLCCQVFISIEQVRMNYAAMTRHMSQGLKIMHEYRAGPSFIAATNEVVPAHEEQLPCLDVFIIRLFAAPCKFTVSPTTSSTTGISTTHQQHVTSRDLRKIAPDMRTELTTIATAVLEFLHNISHIKSTDDGLRLLADKTSLLRSLNMWLADLESGQAQIRPPEFEPLSMSFTRLFHRILRIVLLHAFRSPSDRDAELRVEHNRLLDLGSHVGERVKGYRMNRETRDQMQPSR</sequence>
<keyword evidence="2" id="KW-0862">Zinc</keyword>
<keyword evidence="6" id="KW-0539">Nucleus</keyword>
<dbReference type="GO" id="GO:0008270">
    <property type="term" value="F:zinc ion binding"/>
    <property type="evidence" value="ECO:0007669"/>
    <property type="project" value="InterPro"/>
</dbReference>
<reference evidence="9" key="1">
    <citation type="journal article" date="2020" name="Stud. Mycol.">
        <title>101 Dothideomycetes genomes: a test case for predicting lifestyles and emergence of pathogens.</title>
        <authorList>
            <person name="Haridas S."/>
            <person name="Albert R."/>
            <person name="Binder M."/>
            <person name="Bloem J."/>
            <person name="Labutti K."/>
            <person name="Salamov A."/>
            <person name="Andreopoulos B."/>
            <person name="Baker S."/>
            <person name="Barry K."/>
            <person name="Bills G."/>
            <person name="Bluhm B."/>
            <person name="Cannon C."/>
            <person name="Castanera R."/>
            <person name="Culley D."/>
            <person name="Daum C."/>
            <person name="Ezra D."/>
            <person name="Gonzalez J."/>
            <person name="Henrissat B."/>
            <person name="Kuo A."/>
            <person name="Liang C."/>
            <person name="Lipzen A."/>
            <person name="Lutzoni F."/>
            <person name="Magnuson J."/>
            <person name="Mondo S."/>
            <person name="Nolan M."/>
            <person name="Ohm R."/>
            <person name="Pangilinan J."/>
            <person name="Park H.-J."/>
            <person name="Ramirez L."/>
            <person name="Alfaro M."/>
            <person name="Sun H."/>
            <person name="Tritt A."/>
            <person name="Yoshinaga Y."/>
            <person name="Zwiers L.-H."/>
            <person name="Turgeon B."/>
            <person name="Goodwin S."/>
            <person name="Spatafora J."/>
            <person name="Crous P."/>
            <person name="Grigoriev I."/>
        </authorList>
    </citation>
    <scope>NUCLEOTIDE SEQUENCE</scope>
    <source>
        <strain evidence="9">CBS 122681</strain>
    </source>
</reference>
<evidence type="ECO:0000313" key="9">
    <source>
        <dbReference type="EMBL" id="KAF2661493.1"/>
    </source>
</evidence>
<dbReference type="PANTHER" id="PTHR36206">
    <property type="entry name" value="ASPERCRYPTIN BIOSYNTHESIS CLUSTER-SPECIFIC TRANSCRIPTION REGULATOR ATNN-RELATED"/>
    <property type="match status" value="1"/>
</dbReference>
<dbReference type="PROSITE" id="PS00463">
    <property type="entry name" value="ZN2_CY6_FUNGAL_1"/>
    <property type="match status" value="1"/>
</dbReference>
<dbReference type="Proteomes" id="UP000799324">
    <property type="component" value="Unassembled WGS sequence"/>
</dbReference>
<evidence type="ECO:0000256" key="5">
    <source>
        <dbReference type="ARBA" id="ARBA00023163"/>
    </source>
</evidence>
<evidence type="ECO:0000256" key="2">
    <source>
        <dbReference type="ARBA" id="ARBA00022833"/>
    </source>
</evidence>
<name>A0A6A6TRD1_9PLEO</name>
<dbReference type="GO" id="GO:0000981">
    <property type="term" value="F:DNA-binding transcription factor activity, RNA polymerase II-specific"/>
    <property type="evidence" value="ECO:0007669"/>
    <property type="project" value="InterPro"/>
</dbReference>
<dbReference type="SUPFAM" id="SSF57701">
    <property type="entry name" value="Zn2/Cys6 DNA-binding domain"/>
    <property type="match status" value="1"/>
</dbReference>
<dbReference type="InterPro" id="IPR001138">
    <property type="entry name" value="Zn2Cys6_DnaBD"/>
</dbReference>
<keyword evidence="1" id="KW-0479">Metal-binding</keyword>
<gene>
    <name evidence="9" type="ORF">K491DRAFT_587058</name>
</gene>
<evidence type="ECO:0000256" key="4">
    <source>
        <dbReference type="ARBA" id="ARBA00023125"/>
    </source>
</evidence>
<dbReference type="SMART" id="SM00066">
    <property type="entry name" value="GAL4"/>
    <property type="match status" value="1"/>
</dbReference>
<keyword evidence="3" id="KW-0805">Transcription regulation</keyword>
<evidence type="ECO:0000313" key="10">
    <source>
        <dbReference type="Proteomes" id="UP000799324"/>
    </source>
</evidence>
<evidence type="ECO:0000256" key="1">
    <source>
        <dbReference type="ARBA" id="ARBA00022723"/>
    </source>
</evidence>
<dbReference type="GO" id="GO:0003677">
    <property type="term" value="F:DNA binding"/>
    <property type="evidence" value="ECO:0007669"/>
    <property type="project" value="UniProtKB-KW"/>
</dbReference>
<dbReference type="Gene3D" id="4.10.240.10">
    <property type="entry name" value="Zn(2)-C6 fungal-type DNA-binding domain"/>
    <property type="match status" value="1"/>
</dbReference>
<organism evidence="9 10">
    <name type="scientific">Lophiostoma macrostomum CBS 122681</name>
    <dbReference type="NCBI Taxonomy" id="1314788"/>
    <lineage>
        <taxon>Eukaryota</taxon>
        <taxon>Fungi</taxon>
        <taxon>Dikarya</taxon>
        <taxon>Ascomycota</taxon>
        <taxon>Pezizomycotina</taxon>
        <taxon>Dothideomycetes</taxon>
        <taxon>Pleosporomycetidae</taxon>
        <taxon>Pleosporales</taxon>
        <taxon>Lophiostomataceae</taxon>
        <taxon>Lophiostoma</taxon>
    </lineage>
</organism>
<dbReference type="EMBL" id="MU004293">
    <property type="protein sequence ID" value="KAF2661493.1"/>
    <property type="molecule type" value="Genomic_DNA"/>
</dbReference>
<keyword evidence="10" id="KW-1185">Reference proteome</keyword>
<evidence type="ECO:0000259" key="8">
    <source>
        <dbReference type="PROSITE" id="PS50048"/>
    </source>
</evidence>
<feature type="domain" description="Zn(2)-C6 fungal-type" evidence="8">
    <location>
        <begin position="25"/>
        <end position="53"/>
    </location>
</feature>
<dbReference type="AlphaFoldDB" id="A0A6A6TRD1"/>
<dbReference type="InterPro" id="IPR036864">
    <property type="entry name" value="Zn2-C6_fun-type_DNA-bd_sf"/>
</dbReference>
<dbReference type="PRINTS" id="PR00755">
    <property type="entry name" value="AFLATOXINBRP"/>
</dbReference>
<evidence type="ECO:0000256" key="6">
    <source>
        <dbReference type="ARBA" id="ARBA00023242"/>
    </source>
</evidence>
<protein>
    <recommendedName>
        <fullName evidence="8">Zn(2)-C6 fungal-type domain-containing protein</fullName>
    </recommendedName>
</protein>
<dbReference type="PROSITE" id="PS50048">
    <property type="entry name" value="ZN2_CY6_FUNGAL_2"/>
    <property type="match status" value="1"/>
</dbReference>
<dbReference type="OrthoDB" id="3172332at2759"/>
<proteinExistence type="predicted"/>
<evidence type="ECO:0000256" key="7">
    <source>
        <dbReference type="SAM" id="MobiDB-lite"/>
    </source>
</evidence>
<dbReference type="InterPro" id="IPR052360">
    <property type="entry name" value="Transcr_Regulatory_Proteins"/>
</dbReference>
<dbReference type="PANTHER" id="PTHR36206:SF12">
    <property type="entry name" value="ASPERCRYPTIN BIOSYNTHESIS CLUSTER-SPECIFIC TRANSCRIPTION REGULATOR ATNN-RELATED"/>
    <property type="match status" value="1"/>
</dbReference>
<feature type="region of interest" description="Disordered" evidence="7">
    <location>
        <begin position="1"/>
        <end position="24"/>
    </location>
</feature>
<keyword evidence="4" id="KW-0238">DNA-binding</keyword>
<dbReference type="Pfam" id="PF00172">
    <property type="entry name" value="Zn_clus"/>
    <property type="match status" value="1"/>
</dbReference>
<evidence type="ECO:0000256" key="3">
    <source>
        <dbReference type="ARBA" id="ARBA00023015"/>
    </source>
</evidence>